<dbReference type="EMBL" id="GL984180">
    <property type="protein sequence ID" value="EGR29159.1"/>
    <property type="molecule type" value="Genomic_DNA"/>
</dbReference>
<keyword evidence="1" id="KW-0175">Coiled coil</keyword>
<feature type="transmembrane region" description="Helical" evidence="2">
    <location>
        <begin position="29"/>
        <end position="51"/>
    </location>
</feature>
<dbReference type="PANTHER" id="PTHR13715:SF99">
    <property type="entry name" value="INOSITOL 1,4,5-TRISPHOSPHATE RECEPTOR-LIKE PROTEIN A"/>
    <property type="match status" value="1"/>
</dbReference>
<feature type="coiled-coil region" evidence="1">
    <location>
        <begin position="241"/>
        <end position="275"/>
    </location>
</feature>
<name>G0R060_ICHMU</name>
<sequence length="289" mass="34542">MNLNKNKSLILKIKKELIFSENLQNLVKAYYQLCFVLGGLVLHPFLYSGLLCEFLRSEILINVIKSIYEPRVEMAYSFLFFFILEGRTFLQDQKTLKIIENADDYVGVDHSLKLEYFTRFAYDNILNILLVLILINMMGGLVIDKFRELKKKIERRDIDQKKYCFICGLDRQTLDRGSDLGGFTKHTKIYHKMWNYVFYQAYLKFKEVTEYNGDESYIWLKIQKLDVSWIPKKRTKLILDEEDLEEQKLNIIQNIETQSNQLKIQQDEIIKKQKEIIKIQKLIQQKQYN</sequence>
<evidence type="ECO:0000313" key="4">
    <source>
        <dbReference type="Proteomes" id="UP000008983"/>
    </source>
</evidence>
<dbReference type="Proteomes" id="UP000008983">
    <property type="component" value="Unassembled WGS sequence"/>
</dbReference>
<dbReference type="InParanoid" id="G0R060"/>
<dbReference type="eggNOG" id="KOG3533">
    <property type="taxonomic scope" value="Eukaryota"/>
</dbReference>
<evidence type="ECO:0000256" key="2">
    <source>
        <dbReference type="SAM" id="Phobius"/>
    </source>
</evidence>
<feature type="transmembrane region" description="Helical" evidence="2">
    <location>
        <begin position="125"/>
        <end position="143"/>
    </location>
</feature>
<proteinExistence type="predicted"/>
<organism evidence="3 4">
    <name type="scientific">Ichthyophthirius multifiliis</name>
    <name type="common">White spot disease agent</name>
    <name type="synonym">Ich</name>
    <dbReference type="NCBI Taxonomy" id="5932"/>
    <lineage>
        <taxon>Eukaryota</taxon>
        <taxon>Sar</taxon>
        <taxon>Alveolata</taxon>
        <taxon>Ciliophora</taxon>
        <taxon>Intramacronucleata</taxon>
        <taxon>Oligohymenophorea</taxon>
        <taxon>Hymenostomatida</taxon>
        <taxon>Ophryoglenina</taxon>
        <taxon>Ichthyophthirius</taxon>
    </lineage>
</organism>
<dbReference type="RefSeq" id="XP_004030395.1">
    <property type="nucleotide sequence ID" value="XM_004030347.1"/>
</dbReference>
<evidence type="ECO:0000313" key="3">
    <source>
        <dbReference type="EMBL" id="EGR29159.1"/>
    </source>
</evidence>
<dbReference type="STRING" id="857967.G0R060"/>
<gene>
    <name evidence="3" type="ORF">IMG5_162140</name>
</gene>
<dbReference type="GO" id="GO:0006816">
    <property type="term" value="P:calcium ion transport"/>
    <property type="evidence" value="ECO:0007669"/>
    <property type="project" value="InterPro"/>
</dbReference>
<keyword evidence="2" id="KW-0472">Membrane</keyword>
<protein>
    <submittedName>
        <fullName evidence="3">MIR domain protein</fullName>
    </submittedName>
</protein>
<dbReference type="GeneID" id="14905251"/>
<keyword evidence="2" id="KW-0812">Transmembrane</keyword>
<reference evidence="3 4" key="1">
    <citation type="submission" date="2011-07" db="EMBL/GenBank/DDBJ databases">
        <authorList>
            <person name="Coyne R."/>
            <person name="Brami D."/>
            <person name="Johnson J."/>
            <person name="Hostetler J."/>
            <person name="Hannick L."/>
            <person name="Clark T."/>
            <person name="Cassidy-Hanley D."/>
            <person name="Inman J."/>
        </authorList>
    </citation>
    <scope>NUCLEOTIDE SEQUENCE [LARGE SCALE GENOMIC DNA]</scope>
    <source>
        <strain evidence="3 4">G5</strain>
    </source>
</reference>
<keyword evidence="4" id="KW-1185">Reference proteome</keyword>
<accession>G0R060</accession>
<dbReference type="InterPro" id="IPR015925">
    <property type="entry name" value="Ryanodine_IP3_receptor"/>
</dbReference>
<dbReference type="AlphaFoldDB" id="G0R060"/>
<evidence type="ECO:0000256" key="1">
    <source>
        <dbReference type="SAM" id="Coils"/>
    </source>
</evidence>
<dbReference type="OrthoDB" id="300855at2759"/>
<keyword evidence="2" id="KW-1133">Transmembrane helix</keyword>
<dbReference type="PANTHER" id="PTHR13715">
    <property type="entry name" value="RYANODINE RECEPTOR AND IP3 RECEPTOR"/>
    <property type="match status" value="1"/>
</dbReference>